<evidence type="ECO:0000256" key="1">
    <source>
        <dbReference type="ARBA" id="ARBA00022723"/>
    </source>
</evidence>
<protein>
    <recommendedName>
        <fullName evidence="5">MYND-type domain-containing protein</fullName>
    </recommendedName>
</protein>
<evidence type="ECO:0000256" key="2">
    <source>
        <dbReference type="ARBA" id="ARBA00022771"/>
    </source>
</evidence>
<comment type="caution">
    <text evidence="6">The sequence shown here is derived from an EMBL/GenBank/DDBJ whole genome shotgun (WGS) entry which is preliminary data.</text>
</comment>
<dbReference type="PROSITE" id="PS50865">
    <property type="entry name" value="ZF_MYND_2"/>
    <property type="match status" value="1"/>
</dbReference>
<evidence type="ECO:0000259" key="5">
    <source>
        <dbReference type="PROSITE" id="PS50865"/>
    </source>
</evidence>
<keyword evidence="2 4" id="KW-0863">Zinc-finger</keyword>
<keyword evidence="1" id="KW-0479">Metal-binding</keyword>
<reference evidence="6" key="1">
    <citation type="submission" date="2023-06" db="EMBL/GenBank/DDBJ databases">
        <title>Genome-scale phylogeny and comparative genomics of the fungal order Sordariales.</title>
        <authorList>
            <consortium name="Lawrence Berkeley National Laboratory"/>
            <person name="Hensen N."/>
            <person name="Bonometti L."/>
            <person name="Westerberg I."/>
            <person name="Brannstrom I.O."/>
            <person name="Guillou S."/>
            <person name="Cros-Aarteil S."/>
            <person name="Calhoun S."/>
            <person name="Haridas S."/>
            <person name="Kuo A."/>
            <person name="Mondo S."/>
            <person name="Pangilinan J."/>
            <person name="Riley R."/>
            <person name="Labutti K."/>
            <person name="Andreopoulos B."/>
            <person name="Lipzen A."/>
            <person name="Chen C."/>
            <person name="Yanf M."/>
            <person name="Daum C."/>
            <person name="Ng V."/>
            <person name="Clum A."/>
            <person name="Steindorff A."/>
            <person name="Ohm R."/>
            <person name="Martin F."/>
            <person name="Silar P."/>
            <person name="Natvig D."/>
            <person name="Lalanne C."/>
            <person name="Gautier V."/>
            <person name="Ament-Velasquez S.L."/>
            <person name="Kruys A."/>
            <person name="Hutchinson M.I."/>
            <person name="Powell A.J."/>
            <person name="Barry K."/>
            <person name="Miller A.N."/>
            <person name="Grigoriev I.V."/>
            <person name="Debuchy R."/>
            <person name="Gladieux P."/>
            <person name="Thoren M.H."/>
            <person name="Johannesson H."/>
        </authorList>
    </citation>
    <scope>NUCLEOTIDE SEQUENCE</scope>
    <source>
        <strain evidence="6">SMH2532-1</strain>
    </source>
</reference>
<keyword evidence="3" id="KW-0862">Zinc</keyword>
<sequence length="373" mass="40963">MEAKVRAFHALPRTEKLPDAAAAVPNHWAFGVCKVHIHHDTHPRDDILLAVHVESAYLNHSGPPAALLSFATAREKAEAALPYLLDAFTDPRLACSQLGPLAPWTWSTPDPAMAAAMGEVLKSHGVTAALCQVGPDFVEPGDATKCHGCGLSHECFFPPDPLKRCARCGEAWYHSRQCQAKHWKYHKPTCRPPVADAAAAALDARDYYRKKAPTDPAACALMSSLRLPDGHPNGGETSLPLHRLILTGQDTPDNMRLLFGPQYERTLQDDHETARTEFLLDPPPGSPWHALTASMHDPSLARSLRPATDAEKQKVEEVREMQALIRKRVGPGKSPTSVDMEAIRKEFKSNWSDKLPIYTLAKNTMDQGFPHGG</sequence>
<accession>A0AA39Y6Y3</accession>
<dbReference type="Pfam" id="PF01753">
    <property type="entry name" value="zf-MYND"/>
    <property type="match status" value="1"/>
</dbReference>
<feature type="domain" description="MYND-type" evidence="5">
    <location>
        <begin position="146"/>
        <end position="190"/>
    </location>
</feature>
<dbReference type="EMBL" id="JAULSV010000004">
    <property type="protein sequence ID" value="KAK0647174.1"/>
    <property type="molecule type" value="Genomic_DNA"/>
</dbReference>
<dbReference type="InterPro" id="IPR002893">
    <property type="entry name" value="Znf_MYND"/>
</dbReference>
<dbReference type="GO" id="GO:0008270">
    <property type="term" value="F:zinc ion binding"/>
    <property type="evidence" value="ECO:0007669"/>
    <property type="project" value="UniProtKB-KW"/>
</dbReference>
<evidence type="ECO:0000313" key="6">
    <source>
        <dbReference type="EMBL" id="KAK0647174.1"/>
    </source>
</evidence>
<evidence type="ECO:0000256" key="4">
    <source>
        <dbReference type="PROSITE-ProRule" id="PRU00134"/>
    </source>
</evidence>
<dbReference type="Proteomes" id="UP001174936">
    <property type="component" value="Unassembled WGS sequence"/>
</dbReference>
<proteinExistence type="predicted"/>
<evidence type="ECO:0000313" key="7">
    <source>
        <dbReference type="Proteomes" id="UP001174936"/>
    </source>
</evidence>
<dbReference type="Gene3D" id="6.10.140.2220">
    <property type="match status" value="1"/>
</dbReference>
<dbReference type="AlphaFoldDB" id="A0AA39Y6Y3"/>
<evidence type="ECO:0000256" key="3">
    <source>
        <dbReference type="ARBA" id="ARBA00022833"/>
    </source>
</evidence>
<dbReference type="SUPFAM" id="SSF144232">
    <property type="entry name" value="HIT/MYND zinc finger-like"/>
    <property type="match status" value="1"/>
</dbReference>
<name>A0AA39Y6Y3_9PEZI</name>
<gene>
    <name evidence="6" type="ORF">B0T16DRAFT_329764</name>
</gene>
<keyword evidence="7" id="KW-1185">Reference proteome</keyword>
<organism evidence="6 7">
    <name type="scientific">Cercophora newfieldiana</name>
    <dbReference type="NCBI Taxonomy" id="92897"/>
    <lineage>
        <taxon>Eukaryota</taxon>
        <taxon>Fungi</taxon>
        <taxon>Dikarya</taxon>
        <taxon>Ascomycota</taxon>
        <taxon>Pezizomycotina</taxon>
        <taxon>Sordariomycetes</taxon>
        <taxon>Sordariomycetidae</taxon>
        <taxon>Sordariales</taxon>
        <taxon>Lasiosphaeriaceae</taxon>
        <taxon>Cercophora</taxon>
    </lineage>
</organism>